<gene>
    <name evidence="2" type="ORF">L0P57_03235</name>
</gene>
<evidence type="ECO:0000313" key="3">
    <source>
        <dbReference type="Proteomes" id="UP001298681"/>
    </source>
</evidence>
<dbReference type="EMBL" id="JAKNHQ010000003">
    <property type="protein sequence ID" value="MCG4609952.1"/>
    <property type="molecule type" value="Genomic_DNA"/>
</dbReference>
<accession>A0ABS9MI91</accession>
<evidence type="ECO:0000259" key="1">
    <source>
        <dbReference type="Pfam" id="PF12652"/>
    </source>
</evidence>
<sequence length="86" mass="10204">MNEQEMLMRKISSLRFSMWELHLFLDSHPNNCDAARKLEEARKKADELTKQYEATYGPLHETSSNTSRWAWITGPWPWETGMEDDE</sequence>
<dbReference type="RefSeq" id="WP_191362607.1">
    <property type="nucleotide sequence ID" value="NZ_JAKNHQ010000003.1"/>
</dbReference>
<organism evidence="2 3">
    <name type="scientific">Anaeromassilibacillus senegalensis</name>
    <dbReference type="NCBI Taxonomy" id="1673717"/>
    <lineage>
        <taxon>Bacteria</taxon>
        <taxon>Bacillati</taxon>
        <taxon>Bacillota</taxon>
        <taxon>Clostridia</taxon>
        <taxon>Eubacteriales</taxon>
        <taxon>Acutalibacteraceae</taxon>
        <taxon>Anaeromassilibacillus</taxon>
    </lineage>
</organism>
<dbReference type="Proteomes" id="UP001298681">
    <property type="component" value="Unassembled WGS sequence"/>
</dbReference>
<proteinExistence type="predicted"/>
<protein>
    <submittedName>
        <fullName evidence="2">Spore coat protein CotJB</fullName>
    </submittedName>
</protein>
<name>A0ABS9MI91_9FIRM</name>
<dbReference type="InterPro" id="IPR024207">
    <property type="entry name" value="CotJB_dom"/>
</dbReference>
<feature type="domain" description="Protein CotJB" evidence="1">
    <location>
        <begin position="6"/>
        <end position="79"/>
    </location>
</feature>
<evidence type="ECO:0000313" key="2">
    <source>
        <dbReference type="EMBL" id="MCG4609952.1"/>
    </source>
</evidence>
<keyword evidence="3" id="KW-1185">Reference proteome</keyword>
<comment type="caution">
    <text evidence="2">The sequence shown here is derived from an EMBL/GenBank/DDBJ whole genome shotgun (WGS) entry which is preliminary data.</text>
</comment>
<keyword evidence="2" id="KW-0167">Capsid protein</keyword>
<reference evidence="2 3" key="1">
    <citation type="submission" date="2022-01" db="EMBL/GenBank/DDBJ databases">
        <title>Collection of gut derived symbiotic bacterial strains cultured from healthy donors.</title>
        <authorList>
            <person name="Lin H."/>
            <person name="Kohout C."/>
            <person name="Waligurski E."/>
            <person name="Pamer E.G."/>
        </authorList>
    </citation>
    <scope>NUCLEOTIDE SEQUENCE [LARGE SCALE GENOMIC DNA]</scope>
    <source>
        <strain evidence="2 3">DFI.7.58</strain>
    </source>
</reference>
<dbReference type="Pfam" id="PF12652">
    <property type="entry name" value="CotJB"/>
    <property type="match status" value="1"/>
</dbReference>
<keyword evidence="2" id="KW-0946">Virion</keyword>